<sequence>MRRPFIRTAILALLVWPCCALAATVQIQIKGMNFHPDTVTVAPGTTVTWTNDDSFAHTATSDTKLWDSGLLQPGKSFSHTFDKPGSFPYHCAVHTFMTGTVTVK</sequence>
<dbReference type="CDD" id="cd13921">
    <property type="entry name" value="Amicyanin"/>
    <property type="match status" value="1"/>
</dbReference>
<reference evidence="4" key="1">
    <citation type="submission" date="2021-02" db="EMBL/GenBank/DDBJ databases">
        <title>Thiocyanate and organic carbon inputs drive convergent selection for specific autotrophic Afipia and Thiobacillus strains within complex microbiomes.</title>
        <authorList>
            <person name="Huddy R.J."/>
            <person name="Sachdeva R."/>
            <person name="Kadzinga F."/>
            <person name="Kantor R.S."/>
            <person name="Harrison S.T.L."/>
            <person name="Banfield J.F."/>
        </authorList>
    </citation>
    <scope>NUCLEOTIDE SEQUENCE</scope>
    <source>
        <strain evidence="4">SCN18_13_7_16_R3_B_64_19</strain>
    </source>
</reference>
<evidence type="ECO:0000256" key="2">
    <source>
        <dbReference type="SAM" id="SignalP"/>
    </source>
</evidence>
<dbReference type="InterPro" id="IPR028096">
    <property type="entry name" value="EfeO_Cupredoxin"/>
</dbReference>
<evidence type="ECO:0000313" key="4">
    <source>
        <dbReference type="EMBL" id="MBN8743354.1"/>
    </source>
</evidence>
<dbReference type="InterPro" id="IPR052721">
    <property type="entry name" value="ET_Amicyanin"/>
</dbReference>
<proteinExistence type="predicted"/>
<accession>A0A8I1MUF5</accession>
<comment type="subcellular location">
    <subcellularLocation>
        <location evidence="1">Periplasm</location>
    </subcellularLocation>
</comment>
<feature type="domain" description="EfeO-type cupredoxin-like" evidence="3">
    <location>
        <begin position="22"/>
        <end position="103"/>
    </location>
</feature>
<feature type="chain" id="PRO_5034730975" evidence="2">
    <location>
        <begin position="23"/>
        <end position="104"/>
    </location>
</feature>
<dbReference type="Proteomes" id="UP000664800">
    <property type="component" value="Unassembled WGS sequence"/>
</dbReference>
<dbReference type="InterPro" id="IPR035668">
    <property type="entry name" value="Amicyanin"/>
</dbReference>
<protein>
    <submittedName>
        <fullName evidence="4">Cupredoxin family copper-binding protein</fullName>
    </submittedName>
</protein>
<dbReference type="SUPFAM" id="SSF49503">
    <property type="entry name" value="Cupredoxins"/>
    <property type="match status" value="1"/>
</dbReference>
<comment type="caution">
    <text evidence="4">The sequence shown here is derived from an EMBL/GenBank/DDBJ whole genome shotgun (WGS) entry which is preliminary data.</text>
</comment>
<dbReference type="EMBL" id="JAFKMR010000011">
    <property type="protein sequence ID" value="MBN8743354.1"/>
    <property type="molecule type" value="Genomic_DNA"/>
</dbReference>
<gene>
    <name evidence="4" type="ORF">J0I24_03515</name>
</gene>
<dbReference type="Pfam" id="PF13473">
    <property type="entry name" value="Cupredoxin_1"/>
    <property type="match status" value="1"/>
</dbReference>
<dbReference type="Gene3D" id="2.60.40.420">
    <property type="entry name" value="Cupredoxins - blue copper proteins"/>
    <property type="match status" value="1"/>
</dbReference>
<name>A0A8I1MUF5_THIA3</name>
<feature type="signal peptide" evidence="2">
    <location>
        <begin position="1"/>
        <end position="22"/>
    </location>
</feature>
<dbReference type="GO" id="GO:0042597">
    <property type="term" value="C:periplasmic space"/>
    <property type="evidence" value="ECO:0007669"/>
    <property type="project" value="UniProtKB-SubCell"/>
</dbReference>
<keyword evidence="2" id="KW-0732">Signal</keyword>
<dbReference type="RefSeq" id="WP_276728018.1">
    <property type="nucleotide sequence ID" value="NZ_JAFKMR010000011.1"/>
</dbReference>
<dbReference type="PANTHER" id="PTHR36507:SF1">
    <property type="entry name" value="BLL1555 PROTEIN"/>
    <property type="match status" value="1"/>
</dbReference>
<evidence type="ECO:0000256" key="1">
    <source>
        <dbReference type="ARBA" id="ARBA00004418"/>
    </source>
</evidence>
<organism evidence="4 5">
    <name type="scientific">Thiomonas arsenitoxydans (strain DSM 22701 / CIP 110005 / 3As)</name>
    <dbReference type="NCBI Taxonomy" id="426114"/>
    <lineage>
        <taxon>Bacteria</taxon>
        <taxon>Pseudomonadati</taxon>
        <taxon>Pseudomonadota</taxon>
        <taxon>Betaproteobacteria</taxon>
        <taxon>Burkholderiales</taxon>
        <taxon>Thiomonas</taxon>
    </lineage>
</organism>
<dbReference type="InterPro" id="IPR008972">
    <property type="entry name" value="Cupredoxin"/>
</dbReference>
<evidence type="ECO:0000259" key="3">
    <source>
        <dbReference type="Pfam" id="PF13473"/>
    </source>
</evidence>
<evidence type="ECO:0000313" key="5">
    <source>
        <dbReference type="Proteomes" id="UP000664800"/>
    </source>
</evidence>
<dbReference type="PANTHER" id="PTHR36507">
    <property type="entry name" value="BLL1555 PROTEIN"/>
    <property type="match status" value="1"/>
</dbReference>
<dbReference type="AlphaFoldDB" id="A0A8I1MUF5"/>